<feature type="compositionally biased region" description="Low complexity" evidence="1">
    <location>
        <begin position="730"/>
        <end position="740"/>
    </location>
</feature>
<feature type="compositionally biased region" description="Low complexity" evidence="1">
    <location>
        <begin position="630"/>
        <end position="645"/>
    </location>
</feature>
<feature type="compositionally biased region" description="Low complexity" evidence="1">
    <location>
        <begin position="112"/>
        <end position="123"/>
    </location>
</feature>
<feature type="region of interest" description="Disordered" evidence="1">
    <location>
        <begin position="603"/>
        <end position="763"/>
    </location>
</feature>
<protein>
    <recommendedName>
        <fullName evidence="4">Arginine/serine-rich protein PNISR</fullName>
    </recommendedName>
</protein>
<name>A0A1A9WDE1_9MUSC</name>
<dbReference type="InterPro" id="IPR031937">
    <property type="entry name" value="PNISR"/>
</dbReference>
<evidence type="ECO:0000256" key="1">
    <source>
        <dbReference type="SAM" id="MobiDB-lite"/>
    </source>
</evidence>
<reference evidence="3" key="1">
    <citation type="submission" date="2014-03" db="EMBL/GenBank/DDBJ databases">
        <authorList>
            <person name="Aksoy S."/>
            <person name="Warren W."/>
            <person name="Wilson R.K."/>
        </authorList>
    </citation>
    <scope>NUCLEOTIDE SEQUENCE [LARGE SCALE GENOMIC DNA]</scope>
    <source>
        <strain evidence="3">IAEA</strain>
    </source>
</reference>
<keyword evidence="3" id="KW-1185">Reference proteome</keyword>
<dbReference type="EnsemblMetazoa" id="GBRI015566-RA">
    <property type="protein sequence ID" value="GBRI015566-PA"/>
    <property type="gene ID" value="GBRI015566"/>
</dbReference>
<feature type="region of interest" description="Disordered" evidence="1">
    <location>
        <begin position="243"/>
        <end position="263"/>
    </location>
</feature>
<evidence type="ECO:0008006" key="4">
    <source>
        <dbReference type="Google" id="ProtNLM"/>
    </source>
</evidence>
<feature type="region of interest" description="Disordered" evidence="1">
    <location>
        <begin position="473"/>
        <end position="538"/>
    </location>
</feature>
<feature type="compositionally biased region" description="Basic residues" evidence="1">
    <location>
        <begin position="689"/>
        <end position="717"/>
    </location>
</feature>
<dbReference type="STRING" id="37001.A0A1A9WDE1"/>
<feature type="compositionally biased region" description="Basic and acidic residues" evidence="1">
    <location>
        <begin position="498"/>
        <end position="515"/>
    </location>
</feature>
<feature type="compositionally biased region" description="Acidic residues" evidence="1">
    <location>
        <begin position="280"/>
        <end position="289"/>
    </location>
</feature>
<sequence>MFSNNNPNGGVNNMNQFAAFQFATQMATSDGGSVTGQIDWAQLAQQWIQMRDSNTNQTSEDATIVNKSPGNATASTSYEEKGEADMEMEDMEDDEQNDGKSSTIHSDLIKVSSSQSHSEASTSPQNLMQNPNLGQPWYMQQCSLANMGPSGSQIGLGATTQPSWNIWQTTTPTTPTIPTTPVVKSVKSSTSHIPSLLEITVPSHSEIKAMPDTPNECESSLDAAKRKILPAWLREGLEKMEREKQKQLERQQQHKELSLDNKELNKDITVNPLKTKISDVVEEDDEESSGNEASPIPTDVVDNQESAQLIDRAIPELTRRDESKSFEQKLEELMIVVRRTLTELLLEVTNNEISQVAHDTLKAYKSKASSAQVIGKSALASITGKLGLAAYGESSSDENSDTDDQENNAHKSTENSESDYNSEEEIKNEIRSKKLQFAKISDDIEERVAMVAAREEEKIKYYIGLEEQNARHRSEHTEDLEVHHRERKVSLSGGTVAKDGKNYEREFGETTESKLHHSNGKRHRERSARKERTTRFSDNKDNKAVSLTAATCSYISQLQTNSQPKLPAISTNSVIAADPNGLIPNATSVSNLLNTAGNILEEAAKLKDDEHKSARKRPRREYEKEKRVSSRSTSSSSKSSSSSSDSSKHSKYSNSSSVKRKSHRQSKSTSLKSMGRDNKERRHDDRRSHSSSHSRRERSSSGRHRYHDGIRHRRRHHSSDSDDEYDRRYSSQSHSRTHSSSSKRDRSRSRSKSFYSSSSKNRR</sequence>
<organism evidence="2 3">
    <name type="scientific">Glossina brevipalpis</name>
    <dbReference type="NCBI Taxonomy" id="37001"/>
    <lineage>
        <taxon>Eukaryota</taxon>
        <taxon>Metazoa</taxon>
        <taxon>Ecdysozoa</taxon>
        <taxon>Arthropoda</taxon>
        <taxon>Hexapoda</taxon>
        <taxon>Insecta</taxon>
        <taxon>Pterygota</taxon>
        <taxon>Neoptera</taxon>
        <taxon>Endopterygota</taxon>
        <taxon>Diptera</taxon>
        <taxon>Brachycera</taxon>
        <taxon>Muscomorpha</taxon>
        <taxon>Hippoboscoidea</taxon>
        <taxon>Glossinidae</taxon>
        <taxon>Glossina</taxon>
    </lineage>
</organism>
<evidence type="ECO:0000313" key="3">
    <source>
        <dbReference type="Proteomes" id="UP000091820"/>
    </source>
</evidence>
<proteinExistence type="predicted"/>
<feature type="compositionally biased region" description="Low complexity" evidence="1">
    <location>
        <begin position="752"/>
        <end position="763"/>
    </location>
</feature>
<feature type="compositionally biased region" description="Polar residues" evidence="1">
    <location>
        <begin position="124"/>
        <end position="134"/>
    </location>
</feature>
<feature type="region of interest" description="Disordered" evidence="1">
    <location>
        <begin position="275"/>
        <end position="303"/>
    </location>
</feature>
<dbReference type="PANTHER" id="PTHR31518">
    <property type="entry name" value="ARGININE/SERINE-RICH PROTEIN PNISR"/>
    <property type="match status" value="1"/>
</dbReference>
<reference evidence="2" key="2">
    <citation type="submission" date="2020-05" db="UniProtKB">
        <authorList>
            <consortium name="EnsemblMetazoa"/>
        </authorList>
    </citation>
    <scope>IDENTIFICATION</scope>
    <source>
        <strain evidence="2">IAEA</strain>
    </source>
</reference>
<feature type="compositionally biased region" description="Basic and acidic residues" evidence="1">
    <location>
        <begin position="528"/>
        <end position="538"/>
    </location>
</feature>
<dbReference type="Proteomes" id="UP000091820">
    <property type="component" value="Unassembled WGS sequence"/>
</dbReference>
<dbReference type="VEuPathDB" id="VectorBase:GBRI015566"/>
<feature type="compositionally biased region" description="Acidic residues" evidence="1">
    <location>
        <begin position="85"/>
        <end position="96"/>
    </location>
</feature>
<evidence type="ECO:0000313" key="2">
    <source>
        <dbReference type="EnsemblMetazoa" id="GBRI015566-PA"/>
    </source>
</evidence>
<feature type="compositionally biased region" description="Polar residues" evidence="1">
    <location>
        <begin position="53"/>
        <end position="77"/>
    </location>
</feature>
<feature type="compositionally biased region" description="Basic residues" evidence="1">
    <location>
        <begin position="516"/>
        <end position="527"/>
    </location>
</feature>
<dbReference type="Pfam" id="PF15996">
    <property type="entry name" value="PNISR"/>
    <property type="match status" value="1"/>
</dbReference>
<accession>A0A1A9WDE1</accession>
<feature type="compositionally biased region" description="Acidic residues" evidence="1">
    <location>
        <begin position="395"/>
        <end position="406"/>
    </location>
</feature>
<feature type="region of interest" description="Disordered" evidence="1">
    <location>
        <begin position="53"/>
        <end position="134"/>
    </location>
</feature>
<feature type="compositionally biased region" description="Basic and acidic residues" evidence="1">
    <location>
        <begin position="473"/>
        <end position="484"/>
    </location>
</feature>
<dbReference type="AlphaFoldDB" id="A0A1A9WDE1"/>
<feature type="compositionally biased region" description="Basic and acidic residues" evidence="1">
    <location>
        <begin position="603"/>
        <end position="612"/>
    </location>
</feature>
<feature type="compositionally biased region" description="Basic and acidic residues" evidence="1">
    <location>
        <begin position="674"/>
        <end position="688"/>
    </location>
</feature>
<feature type="region of interest" description="Disordered" evidence="1">
    <location>
        <begin position="391"/>
        <end position="425"/>
    </location>
</feature>